<dbReference type="InterPro" id="IPR027469">
    <property type="entry name" value="Cation_efflux_TMD_sf"/>
</dbReference>
<evidence type="ECO:0000313" key="10">
    <source>
        <dbReference type="EMBL" id="KAF2430243.1"/>
    </source>
</evidence>
<dbReference type="GO" id="GO:0005739">
    <property type="term" value="C:mitochondrion"/>
    <property type="evidence" value="ECO:0007669"/>
    <property type="project" value="UniProtKB-ARBA"/>
</dbReference>
<dbReference type="EMBL" id="MU007040">
    <property type="protein sequence ID" value="KAF2430243.1"/>
    <property type="molecule type" value="Genomic_DNA"/>
</dbReference>
<feature type="region of interest" description="Disordered" evidence="8">
    <location>
        <begin position="359"/>
        <end position="405"/>
    </location>
</feature>
<name>A0A9P4NRR7_9PEZI</name>
<dbReference type="InterPro" id="IPR058533">
    <property type="entry name" value="Cation_efflux_TM"/>
</dbReference>
<evidence type="ECO:0000313" key="11">
    <source>
        <dbReference type="Proteomes" id="UP000800235"/>
    </source>
</evidence>
<comment type="caution">
    <text evidence="10">The sequence shown here is derived from an EMBL/GenBank/DDBJ whole genome shotgun (WGS) entry which is preliminary data.</text>
</comment>
<dbReference type="NCBIfam" id="TIGR01297">
    <property type="entry name" value="CDF"/>
    <property type="match status" value="1"/>
</dbReference>
<reference evidence="10" key="1">
    <citation type="journal article" date="2020" name="Stud. Mycol.">
        <title>101 Dothideomycetes genomes: a test case for predicting lifestyles and emergence of pathogens.</title>
        <authorList>
            <person name="Haridas S."/>
            <person name="Albert R."/>
            <person name="Binder M."/>
            <person name="Bloem J."/>
            <person name="Labutti K."/>
            <person name="Salamov A."/>
            <person name="Andreopoulos B."/>
            <person name="Baker S."/>
            <person name="Barry K."/>
            <person name="Bills G."/>
            <person name="Bluhm B."/>
            <person name="Cannon C."/>
            <person name="Castanera R."/>
            <person name="Culley D."/>
            <person name="Daum C."/>
            <person name="Ezra D."/>
            <person name="Gonzalez J."/>
            <person name="Henrissat B."/>
            <person name="Kuo A."/>
            <person name="Liang C."/>
            <person name="Lipzen A."/>
            <person name="Lutzoni F."/>
            <person name="Magnuson J."/>
            <person name="Mondo S."/>
            <person name="Nolan M."/>
            <person name="Ohm R."/>
            <person name="Pangilinan J."/>
            <person name="Park H.-J."/>
            <person name="Ramirez L."/>
            <person name="Alfaro M."/>
            <person name="Sun H."/>
            <person name="Tritt A."/>
            <person name="Yoshinaga Y."/>
            <person name="Zwiers L.-H."/>
            <person name="Turgeon B."/>
            <person name="Goodwin S."/>
            <person name="Spatafora J."/>
            <person name="Crous P."/>
            <person name="Grigoriev I."/>
        </authorList>
    </citation>
    <scope>NUCLEOTIDE SEQUENCE</scope>
    <source>
        <strain evidence="10">CBS 130266</strain>
    </source>
</reference>
<dbReference type="FunFam" id="1.20.1510.10:FF:000013">
    <property type="entry name" value="Cation efflux family protein"/>
    <property type="match status" value="1"/>
</dbReference>
<dbReference type="Pfam" id="PF01545">
    <property type="entry name" value="Cation_efflux"/>
    <property type="match status" value="1"/>
</dbReference>
<dbReference type="AlphaFoldDB" id="A0A9P4NRR7"/>
<dbReference type="SUPFAM" id="SSF161111">
    <property type="entry name" value="Cation efflux protein transmembrane domain-like"/>
    <property type="match status" value="1"/>
</dbReference>
<organism evidence="10 11">
    <name type="scientific">Tothia fuscella</name>
    <dbReference type="NCBI Taxonomy" id="1048955"/>
    <lineage>
        <taxon>Eukaryota</taxon>
        <taxon>Fungi</taxon>
        <taxon>Dikarya</taxon>
        <taxon>Ascomycota</taxon>
        <taxon>Pezizomycotina</taxon>
        <taxon>Dothideomycetes</taxon>
        <taxon>Pleosporomycetidae</taxon>
        <taxon>Venturiales</taxon>
        <taxon>Cylindrosympodiaceae</taxon>
        <taxon>Tothia</taxon>
    </lineage>
</organism>
<evidence type="ECO:0000256" key="6">
    <source>
        <dbReference type="ARBA" id="ARBA00023065"/>
    </source>
</evidence>
<evidence type="ECO:0000256" key="1">
    <source>
        <dbReference type="ARBA" id="ARBA00004141"/>
    </source>
</evidence>
<comment type="subcellular location">
    <subcellularLocation>
        <location evidence="1">Membrane</location>
        <topology evidence="1">Multi-pass membrane protein</topology>
    </subcellularLocation>
</comment>
<evidence type="ECO:0000256" key="3">
    <source>
        <dbReference type="ARBA" id="ARBA00022448"/>
    </source>
</evidence>
<feature type="compositionally biased region" description="Polar residues" evidence="8">
    <location>
        <begin position="383"/>
        <end position="405"/>
    </location>
</feature>
<dbReference type="InterPro" id="IPR002524">
    <property type="entry name" value="Cation_efflux"/>
</dbReference>
<keyword evidence="5" id="KW-1133">Transmembrane helix</keyword>
<sequence length="405" mass="43184">MATAVEQKRAHGGHSHHHHDNSYLTSSNKNDAGVRITRIGLYVNLASAIVKGIGGIVFHSQALTADAVHSLTDLISDVLTLATVSLALKPPTPRFPLGYGKIESLGSLGVSSLLLAGGILMGFSSCLELCQIYLPEVAHALEAVGLGHAHGHSHAIPDMNAAWLAGGSVLVKEWLYRATLKVAKERKSSVLESNAVHHRVDSLTGIAALLSIAMSNIYPAFSGMDAVGGLLISWLVIRAGWSNTKTSLVELADAGIDDEIKGKVQRAAEKAIETLQLSSNGGSGGVRDVEVKKVQGVKAGQSYLLELEVAVPGEWSVDRTGEVEDVVRRRIGEKVRGARRVRIRFLPQESGNDFVEEFISPSVSARSSPEPEEEHDHAHDHSQTNGDSHGSSNDPSNGNGVTRRK</sequence>
<dbReference type="Gene3D" id="3.30.70.1350">
    <property type="entry name" value="Cation efflux protein, cytoplasmic domain"/>
    <property type="match status" value="1"/>
</dbReference>
<keyword evidence="4" id="KW-0812">Transmembrane</keyword>
<dbReference type="GO" id="GO:0016020">
    <property type="term" value="C:membrane"/>
    <property type="evidence" value="ECO:0007669"/>
    <property type="project" value="UniProtKB-SubCell"/>
</dbReference>
<proteinExistence type="inferred from homology"/>
<dbReference type="PANTHER" id="PTHR43840">
    <property type="entry name" value="MITOCHONDRIAL METAL TRANSPORTER 1-RELATED"/>
    <property type="match status" value="1"/>
</dbReference>
<dbReference type="GO" id="GO:0098771">
    <property type="term" value="P:inorganic ion homeostasis"/>
    <property type="evidence" value="ECO:0007669"/>
    <property type="project" value="UniProtKB-ARBA"/>
</dbReference>
<dbReference type="OrthoDB" id="435980at2759"/>
<dbReference type="FunFam" id="3.30.70.1350:FF:000010">
    <property type="entry name" value="Cation efflux family protein, putative"/>
    <property type="match status" value="1"/>
</dbReference>
<evidence type="ECO:0000259" key="9">
    <source>
        <dbReference type="Pfam" id="PF01545"/>
    </source>
</evidence>
<evidence type="ECO:0000256" key="4">
    <source>
        <dbReference type="ARBA" id="ARBA00022692"/>
    </source>
</evidence>
<feature type="domain" description="Cation efflux protein transmembrane" evidence="9">
    <location>
        <begin position="39"/>
        <end position="251"/>
    </location>
</feature>
<keyword evidence="7" id="KW-0472">Membrane</keyword>
<dbReference type="InterPro" id="IPR050291">
    <property type="entry name" value="CDF_Transporter"/>
</dbReference>
<gene>
    <name evidence="10" type="ORF">EJ08DRAFT_697535</name>
</gene>
<dbReference type="GO" id="GO:0008324">
    <property type="term" value="F:monoatomic cation transmembrane transporter activity"/>
    <property type="evidence" value="ECO:0007669"/>
    <property type="project" value="InterPro"/>
</dbReference>
<comment type="similarity">
    <text evidence="2">Belongs to the cation diffusion facilitator (CDF) transporter (TC 2.A.4) family. SLC30A subfamily.</text>
</comment>
<evidence type="ECO:0000256" key="7">
    <source>
        <dbReference type="ARBA" id="ARBA00023136"/>
    </source>
</evidence>
<protein>
    <submittedName>
        <fullName evidence="10">Mitochondrial metal transporter 2</fullName>
    </submittedName>
</protein>
<feature type="region of interest" description="Disordered" evidence="8">
    <location>
        <begin position="1"/>
        <end position="26"/>
    </location>
</feature>
<dbReference type="Proteomes" id="UP000800235">
    <property type="component" value="Unassembled WGS sequence"/>
</dbReference>
<evidence type="ECO:0000256" key="5">
    <source>
        <dbReference type="ARBA" id="ARBA00022989"/>
    </source>
</evidence>
<dbReference type="PANTHER" id="PTHR43840:SF15">
    <property type="entry name" value="MITOCHONDRIAL METAL TRANSPORTER 1-RELATED"/>
    <property type="match status" value="1"/>
</dbReference>
<dbReference type="InterPro" id="IPR036837">
    <property type="entry name" value="Cation_efflux_CTD_sf"/>
</dbReference>
<evidence type="ECO:0000256" key="8">
    <source>
        <dbReference type="SAM" id="MobiDB-lite"/>
    </source>
</evidence>
<accession>A0A9P4NRR7</accession>
<dbReference type="GO" id="GO:0030003">
    <property type="term" value="P:intracellular monoatomic cation homeostasis"/>
    <property type="evidence" value="ECO:0007669"/>
    <property type="project" value="UniProtKB-ARBA"/>
</dbReference>
<feature type="compositionally biased region" description="Basic residues" evidence="8">
    <location>
        <begin position="10"/>
        <end position="19"/>
    </location>
</feature>
<dbReference type="Gene3D" id="1.20.1510.10">
    <property type="entry name" value="Cation efflux protein transmembrane domain"/>
    <property type="match status" value="1"/>
</dbReference>
<keyword evidence="3" id="KW-0813">Transport</keyword>
<keyword evidence="6" id="KW-0406">Ion transport</keyword>
<evidence type="ECO:0000256" key="2">
    <source>
        <dbReference type="ARBA" id="ARBA00008873"/>
    </source>
</evidence>
<keyword evidence="11" id="KW-1185">Reference proteome</keyword>